<dbReference type="PANTHER" id="PTHR48101:SF1">
    <property type="entry name" value="METHYLMALONYL-COA MUTASE, LARGE SUBUNIT"/>
    <property type="match status" value="1"/>
</dbReference>
<dbReference type="Gene3D" id="3.20.20.240">
    <property type="entry name" value="Methylmalonyl-CoA mutase"/>
    <property type="match status" value="1"/>
</dbReference>
<dbReference type="InterPro" id="IPR006099">
    <property type="entry name" value="MeMalonylCoA_mutase_a/b_cat"/>
</dbReference>
<dbReference type="InterPro" id="IPR016176">
    <property type="entry name" value="Cbl-dep_enz_cat"/>
</dbReference>
<accession>A0A6B1IPA4</accession>
<evidence type="ECO:0000259" key="2">
    <source>
        <dbReference type="Pfam" id="PF01642"/>
    </source>
</evidence>
<sequence>MYDDEELSEIREAKASWEAETLDPTLDRHGERKERFATVSNREVDRIYTPEDVADLDYDEDLGYPGEEPYTRGVYPTMYRGRTWTMRQFAGFGTAEETNERFRYLIDEGQTGLSTAFDMPSLMGIDSDDKMSLGEVGKEGVAVDTLRDMEVLFDGIDLAEVSTSFTINPSAPVIYAMYVALADQRGIDREELRGTLQNDMLKEFIAQKEWVVPPEPSLDLVTDTIEFAVAETPKFKPISVSGYHIREAGSTAVQELAFTLADGFAYVEACLDRGLDVDEFAPQLSFFFNSHNSLFEEVAKFRAARRIYANVMDEWYDAEAEASKRLKFHTQTAGQSLTAQQPLNNVARVTIQALAGVLGGTQSLHTNSFDEALALPSEQAVRVALRTQQIIAEESGAADIVDPLGGSFAVESLTDETEADAMAYIEEIREMGDGSVRDGVLRGIEQGYFHREIQESAYEYQERVDEGEETVVGVNAYEIDEDTRPDLLKVDETTRERQLDRLESVKADRDDDAVDAALGDLRDAVEAGENVMPAIVTAVKAYATMGEIMEVFEAEHGAYRERIGVA</sequence>
<gene>
    <name evidence="3" type="ORF">GLW30_10795</name>
</gene>
<dbReference type="InterPro" id="IPR006098">
    <property type="entry name" value="MMCoA_mutase_a_cat"/>
</dbReference>
<keyword evidence="1" id="KW-0413">Isomerase</keyword>
<organism evidence="3 4">
    <name type="scientific">Halorubrum distributum</name>
    <dbReference type="NCBI Taxonomy" id="29283"/>
    <lineage>
        <taxon>Archaea</taxon>
        <taxon>Methanobacteriati</taxon>
        <taxon>Methanobacteriota</taxon>
        <taxon>Stenosarchaea group</taxon>
        <taxon>Halobacteria</taxon>
        <taxon>Halobacteriales</taxon>
        <taxon>Haloferacaceae</taxon>
        <taxon>Halorubrum</taxon>
        <taxon>Halorubrum distributum group</taxon>
    </lineage>
</organism>
<dbReference type="AlphaFoldDB" id="A0A6B1IPA4"/>
<dbReference type="CDD" id="cd03680">
    <property type="entry name" value="MM_CoA_mutase_ICM_like"/>
    <property type="match status" value="1"/>
</dbReference>
<dbReference type="Pfam" id="PF01642">
    <property type="entry name" value="MM_CoA_mutase"/>
    <property type="match status" value="1"/>
</dbReference>
<feature type="domain" description="Methylmalonyl-CoA mutase alpha/beta chain catalytic" evidence="2">
    <location>
        <begin position="38"/>
        <end position="557"/>
    </location>
</feature>
<dbReference type="Proteomes" id="UP000452321">
    <property type="component" value="Unassembled WGS sequence"/>
</dbReference>
<proteinExistence type="predicted"/>
<dbReference type="PANTHER" id="PTHR48101">
    <property type="entry name" value="METHYLMALONYL-COA MUTASE, MITOCHONDRIAL-RELATED"/>
    <property type="match status" value="1"/>
</dbReference>
<dbReference type="GO" id="GO:0031419">
    <property type="term" value="F:cobalamin binding"/>
    <property type="evidence" value="ECO:0007669"/>
    <property type="project" value="InterPro"/>
</dbReference>
<reference evidence="3 4" key="1">
    <citation type="submission" date="2019-11" db="EMBL/GenBank/DDBJ databases">
        <title>Genome sequences of 17 halophilic strains isolated from different environments.</title>
        <authorList>
            <person name="Furrow R.E."/>
        </authorList>
    </citation>
    <scope>NUCLEOTIDE SEQUENCE [LARGE SCALE GENOMIC DNA]</scope>
    <source>
        <strain evidence="3 4">22502_06_Cabo</strain>
    </source>
</reference>
<dbReference type="GO" id="GO:0004494">
    <property type="term" value="F:methylmalonyl-CoA mutase activity"/>
    <property type="evidence" value="ECO:0007669"/>
    <property type="project" value="InterPro"/>
</dbReference>
<evidence type="ECO:0000313" key="3">
    <source>
        <dbReference type="EMBL" id="MYL68214.1"/>
    </source>
</evidence>
<evidence type="ECO:0000256" key="1">
    <source>
        <dbReference type="ARBA" id="ARBA00023235"/>
    </source>
</evidence>
<name>A0A6B1IPA4_9EURY</name>
<dbReference type="RefSeq" id="WP_004598230.1">
    <property type="nucleotide sequence ID" value="NZ_WMFC01000012.1"/>
</dbReference>
<comment type="caution">
    <text evidence="3">The sequence shown here is derived from an EMBL/GenBank/DDBJ whole genome shotgun (WGS) entry which is preliminary data.</text>
</comment>
<dbReference type="SUPFAM" id="SSF51703">
    <property type="entry name" value="Cobalamin (vitamin B12)-dependent enzymes"/>
    <property type="match status" value="1"/>
</dbReference>
<dbReference type="NCBIfam" id="TIGR00641">
    <property type="entry name" value="acid_CoA_mut_N"/>
    <property type="match status" value="1"/>
</dbReference>
<protein>
    <submittedName>
        <fullName evidence="3">Methylmalonyl-CoA mutase</fullName>
    </submittedName>
</protein>
<dbReference type="EMBL" id="WMFC01000012">
    <property type="protein sequence ID" value="MYL68214.1"/>
    <property type="molecule type" value="Genomic_DNA"/>
</dbReference>
<evidence type="ECO:0000313" key="4">
    <source>
        <dbReference type="Proteomes" id="UP000452321"/>
    </source>
</evidence>